<dbReference type="Pfam" id="PF00005">
    <property type="entry name" value="ABC_tran"/>
    <property type="match status" value="1"/>
</dbReference>
<dbReference type="GO" id="GO:0005886">
    <property type="term" value="C:plasma membrane"/>
    <property type="evidence" value="ECO:0007669"/>
    <property type="project" value="UniProtKB-SubCell"/>
</dbReference>
<evidence type="ECO:0000256" key="3">
    <source>
        <dbReference type="ARBA" id="ARBA00022741"/>
    </source>
</evidence>
<reference evidence="10 11" key="1">
    <citation type="journal article" date="2016" name="Nat. Commun.">
        <title>Thousands of microbial genomes shed light on interconnected biogeochemical processes in an aquifer system.</title>
        <authorList>
            <person name="Anantharaman K."/>
            <person name="Brown C.T."/>
            <person name="Hug L.A."/>
            <person name="Sharon I."/>
            <person name="Castelle C.J."/>
            <person name="Probst A.J."/>
            <person name="Thomas B.C."/>
            <person name="Singh A."/>
            <person name="Wilkins M.J."/>
            <person name="Karaoz U."/>
            <person name="Brodie E.L."/>
            <person name="Williams K.H."/>
            <person name="Hubbard S.S."/>
            <person name="Banfield J.F."/>
        </authorList>
    </citation>
    <scope>NUCLEOTIDE SEQUENCE [LARGE SCALE GENOMIC DNA]</scope>
</reference>
<keyword evidence="3" id="KW-0547">Nucleotide-binding</keyword>
<feature type="transmembrane region" description="Helical" evidence="7">
    <location>
        <begin position="271"/>
        <end position="290"/>
    </location>
</feature>
<dbReference type="PROSITE" id="PS50929">
    <property type="entry name" value="ABC_TM1F"/>
    <property type="match status" value="1"/>
</dbReference>
<evidence type="ECO:0000256" key="5">
    <source>
        <dbReference type="ARBA" id="ARBA00022989"/>
    </source>
</evidence>
<dbReference type="GO" id="GO:0016887">
    <property type="term" value="F:ATP hydrolysis activity"/>
    <property type="evidence" value="ECO:0007669"/>
    <property type="project" value="InterPro"/>
</dbReference>
<feature type="transmembrane region" description="Helical" evidence="7">
    <location>
        <begin position="80"/>
        <end position="100"/>
    </location>
</feature>
<dbReference type="SMART" id="SM00382">
    <property type="entry name" value="AAA"/>
    <property type="match status" value="1"/>
</dbReference>
<evidence type="ECO:0000256" key="4">
    <source>
        <dbReference type="ARBA" id="ARBA00022840"/>
    </source>
</evidence>
<sequence>MVADNDLDLEVKAHSFHDYVNENKKIVDILFWVWNVFLTDKSKRIVKEIFTLTLVANLLGVLTAYYAIRNILDGLFTKNLDLLVLGFMSLGALHLVIRFIKSVNHIRRERFFADFGCQMSDKVSRLFFEKSLGTHTSEDNILNEANISRGFEGLRAIIVILMVDLPDLLITLGIAFVALWFIDPVVALIVTFFIAFHLVWSGLVNYMIMTVGYPIEKKWRFLTRFRKERMRGIERMKTSAKEEEELENIRKYYNEAIVPDLKLWIKVFKLWWARGTVSTFIYLGALMYGVRRIWLGELSPGFIYPMFTLATQIFDNLWRMGDLERLIHYNLWAAENLKEALSLPVGLTFKENAIVLPKNSPCRIEFDAVSYRFKDDTSSLVLSDISFAVEPEEKVAIVGTSGAGKSTLIKLLLRYMDPTSGSIKIDGHDLRDVDLNSWLNLVGYISQTPQIWNDTVRGNALYGVPASEKATISDEYLWEQAGGVQVDFGERLVDGLDTVVGERGIKLSGGQNQRLMILAAIMKNPRFMIVDEATSSLDSSTEKLVQVGLEKALSRNCGALIIAHRLSTVRRLCNKFIVVEPVNGSGGKIVGVAKSFEELYEACPQFRKLADDQEIKI</sequence>
<evidence type="ECO:0000256" key="7">
    <source>
        <dbReference type="SAM" id="Phobius"/>
    </source>
</evidence>
<dbReference type="Gene3D" id="3.40.50.300">
    <property type="entry name" value="P-loop containing nucleotide triphosphate hydrolases"/>
    <property type="match status" value="1"/>
</dbReference>
<dbReference type="InterPro" id="IPR003439">
    <property type="entry name" value="ABC_transporter-like_ATP-bd"/>
</dbReference>
<dbReference type="PANTHER" id="PTHR24221">
    <property type="entry name" value="ATP-BINDING CASSETTE SUB-FAMILY B"/>
    <property type="match status" value="1"/>
</dbReference>
<keyword evidence="6 7" id="KW-0472">Membrane</keyword>
<organism evidence="10 11">
    <name type="scientific">Candidatus Yanofskybacteria bacterium RIFCSPLOWO2_01_FULL_43_22</name>
    <dbReference type="NCBI Taxonomy" id="1802695"/>
    <lineage>
        <taxon>Bacteria</taxon>
        <taxon>Candidatus Yanofskyibacteriota</taxon>
    </lineage>
</organism>
<dbReference type="GO" id="GO:0140359">
    <property type="term" value="F:ABC-type transporter activity"/>
    <property type="evidence" value="ECO:0007669"/>
    <property type="project" value="InterPro"/>
</dbReference>
<feature type="transmembrane region" description="Helical" evidence="7">
    <location>
        <begin position="156"/>
        <end position="182"/>
    </location>
</feature>
<comment type="subcellular location">
    <subcellularLocation>
        <location evidence="1">Cell membrane</location>
        <topology evidence="1">Multi-pass membrane protein</topology>
    </subcellularLocation>
</comment>
<feature type="transmembrane region" description="Helical" evidence="7">
    <location>
        <begin position="49"/>
        <end position="68"/>
    </location>
</feature>
<evidence type="ECO:0000256" key="1">
    <source>
        <dbReference type="ARBA" id="ARBA00004651"/>
    </source>
</evidence>
<dbReference type="InterPro" id="IPR011527">
    <property type="entry name" value="ABC1_TM_dom"/>
</dbReference>
<dbReference type="InterPro" id="IPR039421">
    <property type="entry name" value="Type_1_exporter"/>
</dbReference>
<accession>A0A1F8GJH7</accession>
<dbReference type="Proteomes" id="UP000178911">
    <property type="component" value="Unassembled WGS sequence"/>
</dbReference>
<protein>
    <recommendedName>
        <fullName evidence="12">ABC transporter domain-containing protein</fullName>
    </recommendedName>
</protein>
<evidence type="ECO:0000313" key="11">
    <source>
        <dbReference type="Proteomes" id="UP000178911"/>
    </source>
</evidence>
<proteinExistence type="predicted"/>
<evidence type="ECO:0000259" key="9">
    <source>
        <dbReference type="PROSITE" id="PS50929"/>
    </source>
</evidence>
<evidence type="ECO:0000256" key="2">
    <source>
        <dbReference type="ARBA" id="ARBA00022692"/>
    </source>
</evidence>
<dbReference type="SUPFAM" id="SSF90123">
    <property type="entry name" value="ABC transporter transmembrane region"/>
    <property type="match status" value="1"/>
</dbReference>
<dbReference type="PANTHER" id="PTHR24221:SF654">
    <property type="entry name" value="ATP-BINDING CASSETTE SUB-FAMILY B MEMBER 6"/>
    <property type="match status" value="1"/>
</dbReference>
<dbReference type="InterPro" id="IPR003593">
    <property type="entry name" value="AAA+_ATPase"/>
</dbReference>
<dbReference type="EMBL" id="MGKJ01000010">
    <property type="protein sequence ID" value="OGN24579.1"/>
    <property type="molecule type" value="Genomic_DNA"/>
</dbReference>
<dbReference type="AlphaFoldDB" id="A0A1F8GJH7"/>
<evidence type="ECO:0000259" key="8">
    <source>
        <dbReference type="PROSITE" id="PS50893"/>
    </source>
</evidence>
<dbReference type="Gene3D" id="1.20.1560.10">
    <property type="entry name" value="ABC transporter type 1, transmembrane domain"/>
    <property type="match status" value="1"/>
</dbReference>
<feature type="transmembrane region" description="Helical" evidence="7">
    <location>
        <begin position="188"/>
        <end position="215"/>
    </location>
</feature>
<dbReference type="GO" id="GO:0005524">
    <property type="term" value="F:ATP binding"/>
    <property type="evidence" value="ECO:0007669"/>
    <property type="project" value="UniProtKB-KW"/>
</dbReference>
<dbReference type="InterPro" id="IPR036640">
    <property type="entry name" value="ABC1_TM_sf"/>
</dbReference>
<keyword evidence="4" id="KW-0067">ATP-binding</keyword>
<keyword evidence="5 7" id="KW-1133">Transmembrane helix</keyword>
<feature type="domain" description="ABC transmembrane type-1" evidence="9">
    <location>
        <begin position="49"/>
        <end position="323"/>
    </location>
</feature>
<feature type="domain" description="ABC transporter" evidence="8">
    <location>
        <begin position="364"/>
        <end position="602"/>
    </location>
</feature>
<dbReference type="GO" id="GO:0034040">
    <property type="term" value="F:ATPase-coupled lipid transmembrane transporter activity"/>
    <property type="evidence" value="ECO:0007669"/>
    <property type="project" value="TreeGrafter"/>
</dbReference>
<dbReference type="STRING" id="1802695.A3A13_00675"/>
<evidence type="ECO:0008006" key="12">
    <source>
        <dbReference type="Google" id="ProtNLM"/>
    </source>
</evidence>
<keyword evidence="2 7" id="KW-0812">Transmembrane</keyword>
<name>A0A1F8GJH7_9BACT</name>
<comment type="caution">
    <text evidence="10">The sequence shown here is derived from an EMBL/GenBank/DDBJ whole genome shotgun (WGS) entry which is preliminary data.</text>
</comment>
<evidence type="ECO:0000313" key="10">
    <source>
        <dbReference type="EMBL" id="OGN24579.1"/>
    </source>
</evidence>
<dbReference type="InterPro" id="IPR027417">
    <property type="entry name" value="P-loop_NTPase"/>
</dbReference>
<evidence type="ECO:0000256" key="6">
    <source>
        <dbReference type="ARBA" id="ARBA00023136"/>
    </source>
</evidence>
<gene>
    <name evidence="10" type="ORF">A3A13_00675</name>
</gene>
<dbReference type="SUPFAM" id="SSF52540">
    <property type="entry name" value="P-loop containing nucleoside triphosphate hydrolases"/>
    <property type="match status" value="1"/>
</dbReference>
<dbReference type="PROSITE" id="PS50893">
    <property type="entry name" value="ABC_TRANSPORTER_2"/>
    <property type="match status" value="1"/>
</dbReference>